<dbReference type="AlphaFoldDB" id="A0A0F6RDP6"/>
<organism evidence="2 3">
    <name type="scientific">Kangiella geojedonensis</name>
    <dbReference type="NCBI Taxonomy" id="914150"/>
    <lineage>
        <taxon>Bacteria</taxon>
        <taxon>Pseudomonadati</taxon>
        <taxon>Pseudomonadota</taxon>
        <taxon>Gammaproteobacteria</taxon>
        <taxon>Kangiellales</taxon>
        <taxon>Kangiellaceae</taxon>
        <taxon>Kangiella</taxon>
    </lineage>
</organism>
<dbReference type="KEGG" id="kge:TQ33_2217"/>
<sequence>MTFPDVLNKLQTDDATMVELDIDPRLQAFEGHFDSFPIVPGVIQIQWALHFFQQIFHSESSAIAWRINKVTALKFQHVIAPHSKVNLHLSFDEAKCCLTFKFNNDEHTYSSGKLFLEKS</sequence>
<evidence type="ECO:0000313" key="2">
    <source>
        <dbReference type="EMBL" id="AKE53141.1"/>
    </source>
</evidence>
<dbReference type="InterPro" id="IPR029069">
    <property type="entry name" value="HotDog_dom_sf"/>
</dbReference>
<feature type="domain" description="ApeI dehydratase-like" evidence="1">
    <location>
        <begin position="12"/>
        <end position="113"/>
    </location>
</feature>
<keyword evidence="3" id="KW-1185">Reference proteome</keyword>
<dbReference type="PIRSF" id="PIRSF030962">
    <property type="entry name" value="Dehydrase_ECs4332_prd"/>
    <property type="match status" value="1"/>
</dbReference>
<gene>
    <name evidence="2" type="ORF">TQ33_2217</name>
</gene>
<evidence type="ECO:0000313" key="3">
    <source>
        <dbReference type="Proteomes" id="UP000034071"/>
    </source>
</evidence>
<dbReference type="Proteomes" id="UP000034071">
    <property type="component" value="Chromosome"/>
</dbReference>
<dbReference type="Pfam" id="PF22818">
    <property type="entry name" value="ApeI-like"/>
    <property type="match status" value="1"/>
</dbReference>
<proteinExistence type="predicted"/>
<dbReference type="SUPFAM" id="SSF54637">
    <property type="entry name" value="Thioesterase/thiol ester dehydrase-isomerase"/>
    <property type="match status" value="1"/>
</dbReference>
<name>A0A0F6RDP6_9GAMM</name>
<accession>A0A0F6RDP6</accession>
<dbReference type="STRING" id="914150.TQ33_2217"/>
<dbReference type="HOGENOM" id="CLU_078912_5_1_6"/>
<dbReference type="InterPro" id="IPR016962">
    <property type="entry name" value="Dehydrase_ECs4332_prd"/>
</dbReference>
<reference evidence="2 3" key="1">
    <citation type="submission" date="2015-02" db="EMBL/GenBank/DDBJ databases">
        <title>Complete genome sequence of Kangiella geojedonensis strain YCS-5T.</title>
        <authorList>
            <person name="Kim K.M."/>
        </authorList>
    </citation>
    <scope>NUCLEOTIDE SEQUENCE [LARGE SCALE GENOMIC DNA]</scope>
    <source>
        <strain evidence="2 3">YCS-5</strain>
    </source>
</reference>
<evidence type="ECO:0000259" key="1">
    <source>
        <dbReference type="Pfam" id="PF22818"/>
    </source>
</evidence>
<dbReference type="EMBL" id="CP010975">
    <property type="protein sequence ID" value="AKE53141.1"/>
    <property type="molecule type" value="Genomic_DNA"/>
</dbReference>
<dbReference type="OrthoDB" id="9812842at2"/>
<dbReference type="Gene3D" id="3.10.129.10">
    <property type="entry name" value="Hotdog Thioesterase"/>
    <property type="match status" value="1"/>
</dbReference>
<dbReference type="RefSeq" id="WP_046562120.1">
    <property type="nucleotide sequence ID" value="NZ_CP010975.1"/>
</dbReference>
<dbReference type="InterPro" id="IPR054545">
    <property type="entry name" value="ApeI-like"/>
</dbReference>
<protein>
    <submittedName>
        <fullName evidence="2">AMP-binding enzyme family protein</fullName>
    </submittedName>
</protein>